<name>A1SW45_PSYIN</name>
<comment type="similarity">
    <text evidence="2">Belongs to the nitronate monooxygenase family. NMO class I subfamily.</text>
</comment>
<accession>A1SW45</accession>
<dbReference type="GO" id="GO:0018580">
    <property type="term" value="F:nitronate monooxygenase activity"/>
    <property type="evidence" value="ECO:0007669"/>
    <property type="project" value="InterPro"/>
</dbReference>
<evidence type="ECO:0000256" key="3">
    <source>
        <dbReference type="ARBA" id="ARBA00022575"/>
    </source>
</evidence>
<dbReference type="InterPro" id="IPR013785">
    <property type="entry name" value="Aldolase_TIM"/>
</dbReference>
<dbReference type="KEGG" id="pin:Ping_1940"/>
<sequence length="348" mass="37653">MRRENIKGLFETDFPLIQSPMAGVQDSRLTIAVCQAGGLGSLPCGMLSIDKVVSEIKLIKAATDKPYNLNFFCHKMPDYDQKKQSKWQAQLKPYFTELGVECGSLPNSATRIPFNHDVADAIESFHPEFISFHFGLPDKELLARVKSWGTKVVSSATTIEEALWLESKGVDGIIAQGFEAGGHRGMFLSDDVSTQVGMSALVLQIVNKVSVPVIAAGGIADSKGVQAALLLGAGAVQIGTTYLLCTEATTSQLHRSALKHSKSQHTAITNVFSGKPARGIVNRAIKELGYINVLAPDFPYASIEMTQLRGYFEKLGADDFSPLWSGQNTSGCKEISAKKLTLRLAARC</sequence>
<dbReference type="GO" id="GO:0051213">
    <property type="term" value="F:dioxygenase activity"/>
    <property type="evidence" value="ECO:0007669"/>
    <property type="project" value="UniProtKB-KW"/>
</dbReference>
<evidence type="ECO:0000313" key="12">
    <source>
        <dbReference type="EMBL" id="ABM03710.1"/>
    </source>
</evidence>
<evidence type="ECO:0000256" key="7">
    <source>
        <dbReference type="ARBA" id="ARBA00023002"/>
    </source>
</evidence>
<keyword evidence="6" id="KW-0547">Nucleotide-binding</keyword>
<dbReference type="FunFam" id="3.20.20.70:FF:000154">
    <property type="entry name" value="Probable nitronate monooxygenase"/>
    <property type="match status" value="1"/>
</dbReference>
<dbReference type="InterPro" id="IPR004136">
    <property type="entry name" value="NMO"/>
</dbReference>
<dbReference type="Proteomes" id="UP000000639">
    <property type="component" value="Chromosome"/>
</dbReference>
<keyword evidence="8" id="KW-0503">Monooxygenase</keyword>
<evidence type="ECO:0000256" key="5">
    <source>
        <dbReference type="ARBA" id="ARBA00022643"/>
    </source>
</evidence>
<evidence type="ECO:0000256" key="1">
    <source>
        <dbReference type="ARBA" id="ARBA00001917"/>
    </source>
</evidence>
<dbReference type="SUPFAM" id="SSF51412">
    <property type="entry name" value="Inosine monophosphate dehydrogenase (IMPDH)"/>
    <property type="match status" value="1"/>
</dbReference>
<dbReference type="GO" id="GO:0000166">
    <property type="term" value="F:nucleotide binding"/>
    <property type="evidence" value="ECO:0007669"/>
    <property type="project" value="UniProtKB-KW"/>
</dbReference>
<keyword evidence="5" id="KW-0288">FMN</keyword>
<comment type="cofactor">
    <cofactor evidence="1">
        <name>FMN</name>
        <dbReference type="ChEBI" id="CHEBI:58210"/>
    </cofactor>
</comment>
<keyword evidence="4" id="KW-0285">Flavoprotein</keyword>
<keyword evidence="13" id="KW-1185">Reference proteome</keyword>
<evidence type="ECO:0000256" key="11">
    <source>
        <dbReference type="ARBA" id="ARBA00067136"/>
    </source>
</evidence>
<dbReference type="STRING" id="357804.Ping_1940"/>
<dbReference type="eggNOG" id="COG2070">
    <property type="taxonomic scope" value="Bacteria"/>
</dbReference>
<dbReference type="OrthoDB" id="9778912at2"/>
<dbReference type="Pfam" id="PF03060">
    <property type="entry name" value="NMO"/>
    <property type="match status" value="1"/>
</dbReference>
<proteinExistence type="inferred from homology"/>
<evidence type="ECO:0000256" key="9">
    <source>
        <dbReference type="ARBA" id="ARBA00031155"/>
    </source>
</evidence>
<evidence type="ECO:0000256" key="2">
    <source>
        <dbReference type="ARBA" id="ARBA00009881"/>
    </source>
</evidence>
<dbReference type="EMBL" id="CP000510">
    <property type="protein sequence ID" value="ABM03710.1"/>
    <property type="molecule type" value="Genomic_DNA"/>
</dbReference>
<protein>
    <recommendedName>
        <fullName evidence="11">Nitronate monooxygenase</fullName>
    </recommendedName>
    <alternativeName>
        <fullName evidence="9">Propionate 3-nitronate monooxygenase</fullName>
    </alternativeName>
</protein>
<dbReference type="CDD" id="cd04730">
    <property type="entry name" value="NPD_like"/>
    <property type="match status" value="1"/>
</dbReference>
<comment type="catalytic activity">
    <reaction evidence="10">
        <text>3 propionate 3-nitronate + 3 O2 + H2O = 3 3-oxopropanoate + 2 nitrate + nitrite + H2O2 + 3 H(+)</text>
        <dbReference type="Rhea" id="RHEA:57332"/>
        <dbReference type="ChEBI" id="CHEBI:15377"/>
        <dbReference type="ChEBI" id="CHEBI:15378"/>
        <dbReference type="ChEBI" id="CHEBI:15379"/>
        <dbReference type="ChEBI" id="CHEBI:16240"/>
        <dbReference type="ChEBI" id="CHEBI:16301"/>
        <dbReference type="ChEBI" id="CHEBI:17632"/>
        <dbReference type="ChEBI" id="CHEBI:33190"/>
        <dbReference type="ChEBI" id="CHEBI:136067"/>
    </reaction>
</comment>
<dbReference type="AlphaFoldDB" id="A1SW45"/>
<evidence type="ECO:0000313" key="13">
    <source>
        <dbReference type="Proteomes" id="UP000000639"/>
    </source>
</evidence>
<dbReference type="Gene3D" id="3.20.20.70">
    <property type="entry name" value="Aldolase class I"/>
    <property type="match status" value="1"/>
</dbReference>
<evidence type="ECO:0000256" key="6">
    <source>
        <dbReference type="ARBA" id="ARBA00022741"/>
    </source>
</evidence>
<evidence type="ECO:0000256" key="8">
    <source>
        <dbReference type="ARBA" id="ARBA00023033"/>
    </source>
</evidence>
<evidence type="ECO:0000256" key="4">
    <source>
        <dbReference type="ARBA" id="ARBA00022630"/>
    </source>
</evidence>
<dbReference type="GO" id="GO:0009636">
    <property type="term" value="P:response to toxic substance"/>
    <property type="evidence" value="ECO:0007669"/>
    <property type="project" value="UniProtKB-KW"/>
</dbReference>
<keyword evidence="12" id="KW-0223">Dioxygenase</keyword>
<dbReference type="PANTHER" id="PTHR42747:SF3">
    <property type="entry name" value="NITRONATE MONOOXYGENASE-RELATED"/>
    <property type="match status" value="1"/>
</dbReference>
<dbReference type="RefSeq" id="WP_011770270.1">
    <property type="nucleotide sequence ID" value="NC_008709.1"/>
</dbReference>
<organism evidence="12 13">
    <name type="scientific">Psychromonas ingrahamii (strain DSM 17664 / CCUG 51855 / 37)</name>
    <dbReference type="NCBI Taxonomy" id="357804"/>
    <lineage>
        <taxon>Bacteria</taxon>
        <taxon>Pseudomonadati</taxon>
        <taxon>Pseudomonadota</taxon>
        <taxon>Gammaproteobacteria</taxon>
        <taxon>Alteromonadales</taxon>
        <taxon>Psychromonadaceae</taxon>
        <taxon>Psychromonas</taxon>
    </lineage>
</organism>
<gene>
    <name evidence="12" type="ordered locus">Ping_1940</name>
</gene>
<reference evidence="12 13" key="1">
    <citation type="submission" date="2007-01" db="EMBL/GenBank/DDBJ databases">
        <title>Complete sequence of Psychromonas ingrahamii 37.</title>
        <authorList>
            <consortium name="US DOE Joint Genome Institute"/>
            <person name="Copeland A."/>
            <person name="Lucas S."/>
            <person name="Lapidus A."/>
            <person name="Barry K."/>
            <person name="Detter J.C."/>
            <person name="Glavina del Rio T."/>
            <person name="Hammon N."/>
            <person name="Israni S."/>
            <person name="Dalin E."/>
            <person name="Tice H."/>
            <person name="Pitluck S."/>
            <person name="Thompson L.S."/>
            <person name="Brettin T."/>
            <person name="Bruce D."/>
            <person name="Han C."/>
            <person name="Tapia R."/>
            <person name="Schmutz J."/>
            <person name="Larimer F."/>
            <person name="Land M."/>
            <person name="Hauser L."/>
            <person name="Kyrpides N."/>
            <person name="Ivanova N."/>
            <person name="Staley J."/>
            <person name="Richardson P."/>
        </authorList>
    </citation>
    <scope>NUCLEOTIDE SEQUENCE [LARGE SCALE GENOMIC DNA]</scope>
    <source>
        <strain evidence="12 13">37</strain>
    </source>
</reference>
<dbReference type="PANTHER" id="PTHR42747">
    <property type="entry name" value="NITRONATE MONOOXYGENASE-RELATED"/>
    <property type="match status" value="1"/>
</dbReference>
<keyword evidence="7" id="KW-0560">Oxidoreductase</keyword>
<keyword evidence="3" id="KW-0216">Detoxification</keyword>
<dbReference type="HOGENOM" id="CLU_038732_5_0_6"/>
<evidence type="ECO:0000256" key="10">
    <source>
        <dbReference type="ARBA" id="ARBA00049401"/>
    </source>
</evidence>